<keyword evidence="2" id="KW-1185">Reference proteome</keyword>
<proteinExistence type="predicted"/>
<reference evidence="1 2" key="1">
    <citation type="submission" date="2024-05" db="EMBL/GenBank/DDBJ databases">
        <title>Neorhizobium sp. Rsf11, a plant growth promoting and heavy metal resistant PAH-degrader.</title>
        <authorList>
            <person name="Golubev S.N."/>
            <person name="Muratova A.Y."/>
            <person name="Markelova M.I."/>
        </authorList>
    </citation>
    <scope>NUCLEOTIDE SEQUENCE [LARGE SCALE GENOMIC DNA]</scope>
    <source>
        <strain evidence="1 2">Rsf11</strain>
    </source>
</reference>
<sequence>MSTIITHDGTCIIVDPELGAVSGRNREETEAEIRRRKALRQRSDGGLNIFTKHTEIQTGSAA</sequence>
<name>A0ABV0M786_9HYPH</name>
<accession>A0ABV0M786</accession>
<organism evidence="1 2">
    <name type="scientific">Neorhizobium phenanthreniclasticum</name>
    <dbReference type="NCBI Taxonomy" id="3157917"/>
    <lineage>
        <taxon>Bacteria</taxon>
        <taxon>Pseudomonadati</taxon>
        <taxon>Pseudomonadota</taxon>
        <taxon>Alphaproteobacteria</taxon>
        <taxon>Hyphomicrobiales</taxon>
        <taxon>Rhizobiaceae</taxon>
        <taxon>Rhizobium/Agrobacterium group</taxon>
        <taxon>Neorhizobium</taxon>
    </lineage>
</organism>
<dbReference type="RefSeq" id="WP_348864112.1">
    <property type="nucleotide sequence ID" value="NZ_JBEAAL010000020.1"/>
</dbReference>
<protein>
    <submittedName>
        <fullName evidence="1">Uncharacterized protein</fullName>
    </submittedName>
</protein>
<evidence type="ECO:0000313" key="2">
    <source>
        <dbReference type="Proteomes" id="UP001496627"/>
    </source>
</evidence>
<gene>
    <name evidence="1" type="ORF">ABK249_22750</name>
</gene>
<evidence type="ECO:0000313" key="1">
    <source>
        <dbReference type="EMBL" id="MEQ1407743.1"/>
    </source>
</evidence>
<dbReference type="EMBL" id="JBEAAL010000020">
    <property type="protein sequence ID" value="MEQ1407743.1"/>
    <property type="molecule type" value="Genomic_DNA"/>
</dbReference>
<comment type="caution">
    <text evidence="1">The sequence shown here is derived from an EMBL/GenBank/DDBJ whole genome shotgun (WGS) entry which is preliminary data.</text>
</comment>
<dbReference type="Proteomes" id="UP001496627">
    <property type="component" value="Unassembled WGS sequence"/>
</dbReference>